<protein>
    <submittedName>
        <fullName evidence="1">7896_t:CDS:1</fullName>
    </submittedName>
</protein>
<name>A0ACA9R729_9GLOM</name>
<accession>A0ACA9R729</accession>
<dbReference type="Proteomes" id="UP000789525">
    <property type="component" value="Unassembled WGS sequence"/>
</dbReference>
<sequence>ADKMELSATTRREVITEIPQYKVTKERPVPSDLENVLGNA</sequence>
<organism evidence="1 2">
    <name type="scientific">Acaulospora colombiana</name>
    <dbReference type="NCBI Taxonomy" id="27376"/>
    <lineage>
        <taxon>Eukaryota</taxon>
        <taxon>Fungi</taxon>
        <taxon>Fungi incertae sedis</taxon>
        <taxon>Mucoromycota</taxon>
        <taxon>Glomeromycotina</taxon>
        <taxon>Glomeromycetes</taxon>
        <taxon>Diversisporales</taxon>
        <taxon>Acaulosporaceae</taxon>
        <taxon>Acaulospora</taxon>
    </lineage>
</organism>
<gene>
    <name evidence="1" type="ORF">ACOLOM_LOCUS14247</name>
</gene>
<reference evidence="1" key="1">
    <citation type="submission" date="2021-06" db="EMBL/GenBank/DDBJ databases">
        <authorList>
            <person name="Kallberg Y."/>
            <person name="Tangrot J."/>
            <person name="Rosling A."/>
        </authorList>
    </citation>
    <scope>NUCLEOTIDE SEQUENCE</scope>
    <source>
        <strain evidence="1">CL356</strain>
    </source>
</reference>
<dbReference type="EMBL" id="CAJVPT010070346">
    <property type="protein sequence ID" value="CAG8779227.1"/>
    <property type="molecule type" value="Genomic_DNA"/>
</dbReference>
<evidence type="ECO:0000313" key="1">
    <source>
        <dbReference type="EMBL" id="CAG8779227.1"/>
    </source>
</evidence>
<feature type="non-terminal residue" evidence="1">
    <location>
        <position position="40"/>
    </location>
</feature>
<comment type="caution">
    <text evidence="1">The sequence shown here is derived from an EMBL/GenBank/DDBJ whole genome shotgun (WGS) entry which is preliminary data.</text>
</comment>
<evidence type="ECO:0000313" key="2">
    <source>
        <dbReference type="Proteomes" id="UP000789525"/>
    </source>
</evidence>
<proteinExistence type="predicted"/>
<feature type="non-terminal residue" evidence="1">
    <location>
        <position position="1"/>
    </location>
</feature>
<keyword evidence="2" id="KW-1185">Reference proteome</keyword>